<evidence type="ECO:0000313" key="2">
    <source>
        <dbReference type="Proteomes" id="UP000694395"/>
    </source>
</evidence>
<reference evidence="1" key="3">
    <citation type="submission" date="2025-09" db="UniProtKB">
        <authorList>
            <consortium name="Ensembl"/>
        </authorList>
    </citation>
    <scope>IDENTIFICATION</scope>
</reference>
<reference evidence="1" key="2">
    <citation type="submission" date="2025-08" db="UniProtKB">
        <authorList>
            <consortium name="Ensembl"/>
        </authorList>
    </citation>
    <scope>IDENTIFICATION</scope>
</reference>
<evidence type="ECO:0000313" key="1">
    <source>
        <dbReference type="Ensembl" id="ENSOMYP00000034839.2"/>
    </source>
</evidence>
<dbReference type="GeneTree" id="ENSGT01000000216566"/>
<dbReference type="Proteomes" id="UP000694395">
    <property type="component" value="Chromosome 13"/>
</dbReference>
<organism evidence="1 2">
    <name type="scientific">Oncorhynchus mykiss</name>
    <name type="common">Rainbow trout</name>
    <name type="synonym">Salmo gairdneri</name>
    <dbReference type="NCBI Taxonomy" id="8022"/>
    <lineage>
        <taxon>Eukaryota</taxon>
        <taxon>Metazoa</taxon>
        <taxon>Chordata</taxon>
        <taxon>Craniata</taxon>
        <taxon>Vertebrata</taxon>
        <taxon>Euteleostomi</taxon>
        <taxon>Actinopterygii</taxon>
        <taxon>Neopterygii</taxon>
        <taxon>Teleostei</taxon>
        <taxon>Protacanthopterygii</taxon>
        <taxon>Salmoniformes</taxon>
        <taxon>Salmonidae</taxon>
        <taxon>Salmoninae</taxon>
        <taxon>Oncorhynchus</taxon>
    </lineage>
</organism>
<name>A0A8C7VN34_ONCMY</name>
<keyword evidence="2" id="KW-1185">Reference proteome</keyword>
<accession>A0A8C7VN34</accession>
<proteinExistence type="predicted"/>
<dbReference type="AlphaFoldDB" id="A0A8C7VN34"/>
<sequence>EVSHLVQDSVSVEELDEFLQAPEAALQAAEQELGKAILEHHLTFQLLVQVFQQNPDDLNQRQDEGTEGKGACMVSRQGEEDGVGWDVVGLLEGPVVGCEGPSQGHLTQRRHKVSTPEEEEHVVELEQDEVFMVVGLASVEGKQALGVRALGCDVGGVERLRKERGNLCDISTSAGIKGVVHLYSINEKKGCF</sequence>
<dbReference type="Ensembl" id="ENSOMYT00000037979.2">
    <property type="protein sequence ID" value="ENSOMYP00000034839.2"/>
    <property type="gene ID" value="ENSOMYG00000016206.2"/>
</dbReference>
<reference evidence="1" key="1">
    <citation type="submission" date="2020-07" db="EMBL/GenBank/DDBJ databases">
        <title>A long reads based de novo assembly of the rainbow trout Arlee double haploid line genome.</title>
        <authorList>
            <person name="Gao G."/>
            <person name="Palti Y."/>
        </authorList>
    </citation>
    <scope>NUCLEOTIDE SEQUENCE [LARGE SCALE GENOMIC DNA]</scope>
</reference>
<protein>
    <submittedName>
        <fullName evidence="1">Uncharacterized protein</fullName>
    </submittedName>
</protein>